<dbReference type="InterPro" id="IPR016166">
    <property type="entry name" value="FAD-bd_PCMH"/>
</dbReference>
<protein>
    <recommendedName>
        <fullName evidence="7">D-lactate dehydrogenase (cytochrome)</fullName>
        <ecNumber evidence="7">1.1.2.4</ecNumber>
    </recommendedName>
</protein>
<feature type="domain" description="FAD-binding PCMH-type" evidence="8">
    <location>
        <begin position="46"/>
        <end position="223"/>
    </location>
</feature>
<dbReference type="EMBL" id="JBHTIK010000008">
    <property type="protein sequence ID" value="MFD0849392.1"/>
    <property type="molecule type" value="Genomic_DNA"/>
</dbReference>
<dbReference type="SUPFAM" id="SSF55103">
    <property type="entry name" value="FAD-linked oxidases, C-terminal domain"/>
    <property type="match status" value="1"/>
</dbReference>
<dbReference type="PANTHER" id="PTHR11748:SF111">
    <property type="entry name" value="D-LACTATE DEHYDROGENASE, MITOCHONDRIAL-RELATED"/>
    <property type="match status" value="1"/>
</dbReference>
<dbReference type="InterPro" id="IPR016169">
    <property type="entry name" value="FAD-bd_PCMH_sub2"/>
</dbReference>
<evidence type="ECO:0000313" key="10">
    <source>
        <dbReference type="Proteomes" id="UP001597124"/>
    </source>
</evidence>
<dbReference type="EC" id="1.1.2.4" evidence="7"/>
<dbReference type="Gene3D" id="1.10.45.10">
    <property type="entry name" value="Vanillyl-alcohol Oxidase, Chain A, domain 4"/>
    <property type="match status" value="1"/>
</dbReference>
<name>A0ABW3C797_SPHXN</name>
<keyword evidence="10" id="KW-1185">Reference proteome</keyword>
<accession>A0ABW3C797</accession>
<dbReference type="PROSITE" id="PS51387">
    <property type="entry name" value="FAD_PCMH"/>
    <property type="match status" value="1"/>
</dbReference>
<dbReference type="InterPro" id="IPR036318">
    <property type="entry name" value="FAD-bd_PCMH-like_sf"/>
</dbReference>
<dbReference type="InterPro" id="IPR016171">
    <property type="entry name" value="Vanillyl_alc_oxidase_C-sub2"/>
</dbReference>
<evidence type="ECO:0000256" key="3">
    <source>
        <dbReference type="ARBA" id="ARBA00022630"/>
    </source>
</evidence>
<evidence type="ECO:0000256" key="2">
    <source>
        <dbReference type="ARBA" id="ARBA00008000"/>
    </source>
</evidence>
<dbReference type="PANTHER" id="PTHR11748">
    <property type="entry name" value="D-LACTATE DEHYDROGENASE"/>
    <property type="match status" value="1"/>
</dbReference>
<dbReference type="Pfam" id="PF02913">
    <property type="entry name" value="FAD-oxidase_C"/>
    <property type="match status" value="1"/>
</dbReference>
<comment type="caution">
    <text evidence="9">The sequence shown here is derived from an EMBL/GenBank/DDBJ whole genome shotgun (WGS) entry which is preliminary data.</text>
</comment>
<reference evidence="10" key="1">
    <citation type="journal article" date="2019" name="Int. J. Syst. Evol. Microbiol.">
        <title>The Global Catalogue of Microorganisms (GCM) 10K type strain sequencing project: providing services to taxonomists for standard genome sequencing and annotation.</title>
        <authorList>
            <consortium name="The Broad Institute Genomics Platform"/>
            <consortium name="The Broad Institute Genome Sequencing Center for Infectious Disease"/>
            <person name="Wu L."/>
            <person name="Ma J."/>
        </authorList>
    </citation>
    <scope>NUCLEOTIDE SEQUENCE [LARGE SCALE GENOMIC DNA]</scope>
    <source>
        <strain evidence="10">CCUG 52537</strain>
    </source>
</reference>
<evidence type="ECO:0000256" key="7">
    <source>
        <dbReference type="ARBA" id="ARBA00038897"/>
    </source>
</evidence>
<evidence type="ECO:0000259" key="8">
    <source>
        <dbReference type="PROSITE" id="PS51387"/>
    </source>
</evidence>
<gene>
    <name evidence="9" type="ORF">ACFQ00_13730</name>
</gene>
<sequence>MTALKALSTSDLSAEARAALDGRFGERVSYSEAIRLQHGQSEAHYAARLPDAVVFVESSEDVIFVTRLCTEHDVKLTAYGAGTSMEGNAIPLSGGISLDMSRMNRILRVNAEDCDVVVEPGVTRIALNNHLRDQGLFFPVDPGADATIGGMASTRASGTNAVRYGTMREAVLGLRVVMADGQEIRTARRARKSAAGYDLTRLFVGSEGTLGIITELTLRLHPIPEVISSAVCSFETLEGAAATVIQSIQCGVPLARAEILDDVTMGAVNRWAKLDYPEKTTLFFEFHGSPSAVAEQVETVKKLATGNGGGGFQWSNLPEERARLWKARHEAYYAAVNLRSGAVGWSTDVCVPISRLPECIAETKRDLEAASIPAAILGHVGDGNFHVIFSLDPSAPQEMEEAAAINARLIGRALSMDGTCTGEHGIGLGKQKALVDELGDSVDIMRRIKHALDPRGILNPGKIFFGEKGGANGQYPGDRRP</sequence>
<proteinExistence type="inferred from homology"/>
<comment type="cofactor">
    <cofactor evidence="1">
        <name>FAD</name>
        <dbReference type="ChEBI" id="CHEBI:57692"/>
    </cofactor>
</comment>
<dbReference type="Gene3D" id="3.30.465.10">
    <property type="match status" value="1"/>
</dbReference>
<keyword evidence="6" id="KW-0560">Oxidoreductase</keyword>
<dbReference type="SUPFAM" id="SSF56176">
    <property type="entry name" value="FAD-binding/transporter-associated domain-like"/>
    <property type="match status" value="1"/>
</dbReference>
<dbReference type="InterPro" id="IPR006094">
    <property type="entry name" value="Oxid_FAD_bind_N"/>
</dbReference>
<comment type="similarity">
    <text evidence="2">Belongs to the FAD-binding oxidoreductase/transferase type 4 family.</text>
</comment>
<organism evidence="9 10">
    <name type="scientific">Sphingosinicella xenopeptidilytica</name>
    <dbReference type="NCBI Taxonomy" id="364098"/>
    <lineage>
        <taxon>Bacteria</taxon>
        <taxon>Pseudomonadati</taxon>
        <taxon>Pseudomonadota</taxon>
        <taxon>Alphaproteobacteria</taxon>
        <taxon>Sphingomonadales</taxon>
        <taxon>Sphingosinicellaceae</taxon>
        <taxon>Sphingosinicella</taxon>
    </lineage>
</organism>
<dbReference type="InterPro" id="IPR004113">
    <property type="entry name" value="FAD-bd_oxidored_4_C"/>
</dbReference>
<evidence type="ECO:0000256" key="4">
    <source>
        <dbReference type="ARBA" id="ARBA00022827"/>
    </source>
</evidence>
<evidence type="ECO:0000256" key="6">
    <source>
        <dbReference type="ARBA" id="ARBA00023002"/>
    </source>
</evidence>
<keyword evidence="5" id="KW-0809">Transit peptide</keyword>
<keyword evidence="3" id="KW-0285">Flavoprotein</keyword>
<evidence type="ECO:0000256" key="1">
    <source>
        <dbReference type="ARBA" id="ARBA00001974"/>
    </source>
</evidence>
<evidence type="ECO:0000256" key="5">
    <source>
        <dbReference type="ARBA" id="ARBA00022946"/>
    </source>
</evidence>
<dbReference type="RefSeq" id="WP_381491871.1">
    <property type="nucleotide sequence ID" value="NZ_JBHTIK010000008.1"/>
</dbReference>
<evidence type="ECO:0000313" key="9">
    <source>
        <dbReference type="EMBL" id="MFD0849392.1"/>
    </source>
</evidence>
<dbReference type="Gene3D" id="3.30.70.2740">
    <property type="match status" value="1"/>
</dbReference>
<keyword evidence="4" id="KW-0274">FAD</keyword>
<dbReference type="InterPro" id="IPR016164">
    <property type="entry name" value="FAD-linked_Oxase-like_C"/>
</dbReference>
<dbReference type="Pfam" id="PF01565">
    <property type="entry name" value="FAD_binding_4"/>
    <property type="match status" value="1"/>
</dbReference>
<dbReference type="Proteomes" id="UP001597124">
    <property type="component" value="Unassembled WGS sequence"/>
</dbReference>